<evidence type="ECO:0000256" key="1">
    <source>
        <dbReference type="SAM" id="MobiDB-lite"/>
    </source>
</evidence>
<dbReference type="EMBL" id="JAAHFQ010000243">
    <property type="protein sequence ID" value="NER28654.1"/>
    <property type="molecule type" value="Genomic_DNA"/>
</dbReference>
<reference evidence="2" key="1">
    <citation type="submission" date="2019-11" db="EMBL/GenBank/DDBJ databases">
        <title>Genomic insights into an expanded diversity of filamentous marine cyanobacteria reveals the extraordinary biosynthetic potential of Moorea and Okeania.</title>
        <authorList>
            <person name="Ferreira Leao T."/>
            <person name="Wang M."/>
            <person name="Moss N."/>
            <person name="Da Silva R."/>
            <person name="Sanders J."/>
            <person name="Nurk S."/>
            <person name="Gurevich A."/>
            <person name="Humphrey G."/>
            <person name="Reher R."/>
            <person name="Zhu Q."/>
            <person name="Belda-Ferre P."/>
            <person name="Glukhov E."/>
            <person name="Rex R."/>
            <person name="Dorrestein P.C."/>
            <person name="Knight R."/>
            <person name="Pevzner P."/>
            <person name="Gerwick W.H."/>
            <person name="Gerwick L."/>
        </authorList>
    </citation>
    <scope>NUCLEOTIDE SEQUENCE</scope>
    <source>
        <strain evidence="2">SIO1C4</strain>
    </source>
</reference>
<gene>
    <name evidence="2" type="ORF">F6J89_13725</name>
</gene>
<proteinExistence type="predicted"/>
<organism evidence="2">
    <name type="scientific">Symploca sp. SIO1C4</name>
    <dbReference type="NCBI Taxonomy" id="2607765"/>
    <lineage>
        <taxon>Bacteria</taxon>
        <taxon>Bacillati</taxon>
        <taxon>Cyanobacteriota</taxon>
        <taxon>Cyanophyceae</taxon>
        <taxon>Coleofasciculales</taxon>
        <taxon>Coleofasciculaceae</taxon>
        <taxon>Symploca</taxon>
    </lineage>
</organism>
<feature type="region of interest" description="Disordered" evidence="1">
    <location>
        <begin position="58"/>
        <end position="116"/>
    </location>
</feature>
<protein>
    <submittedName>
        <fullName evidence="2">Uncharacterized protein</fullName>
    </submittedName>
</protein>
<name>A0A6B3NF28_9CYAN</name>
<comment type="caution">
    <text evidence="2">The sequence shown here is derived from an EMBL/GenBank/DDBJ whole genome shotgun (WGS) entry which is preliminary data.</text>
</comment>
<accession>A0A6B3NF28</accession>
<feature type="compositionally biased region" description="Polar residues" evidence="1">
    <location>
        <begin position="59"/>
        <end position="85"/>
    </location>
</feature>
<sequence length="125" mass="13289">MTKRDRLTISINKGSVAADLLEEVRRELCEENMAAALRTLVTTTAPLFLTNLRAIKSGNHGQSTTANSSQSTPLAANASHLNTMPANGDDNGSHLPPESANHSESQPMAVQESEAGKAFKGLLDF</sequence>
<dbReference type="AlphaFoldDB" id="A0A6B3NF28"/>
<evidence type="ECO:0000313" key="2">
    <source>
        <dbReference type="EMBL" id="NER28654.1"/>
    </source>
</evidence>